<protein>
    <recommendedName>
        <fullName evidence="3 6">peptidylprolyl isomerase</fullName>
        <ecNumber evidence="3 6">5.2.1.8</ecNumber>
    </recommendedName>
</protein>
<dbReference type="PROSITE" id="PS50059">
    <property type="entry name" value="FKBP_PPIASE"/>
    <property type="match status" value="1"/>
</dbReference>
<dbReference type="InterPro" id="IPR044609">
    <property type="entry name" value="FKBP2/11"/>
</dbReference>
<dbReference type="FunFam" id="3.10.50.40:FF:000006">
    <property type="entry name" value="Peptidyl-prolyl cis-trans isomerase"/>
    <property type="match status" value="1"/>
</dbReference>
<dbReference type="EC" id="5.2.1.8" evidence="3 6"/>
<dbReference type="PANTHER" id="PTHR45779">
    <property type="entry name" value="PEPTIDYLPROLYL ISOMERASE"/>
    <property type="match status" value="1"/>
</dbReference>
<evidence type="ECO:0000256" key="1">
    <source>
        <dbReference type="ARBA" id="ARBA00000971"/>
    </source>
</evidence>
<comment type="catalytic activity">
    <reaction evidence="1 6">
        <text>[protein]-peptidylproline (omega=180) = [protein]-peptidylproline (omega=0)</text>
        <dbReference type="Rhea" id="RHEA:16237"/>
        <dbReference type="Rhea" id="RHEA-COMP:10747"/>
        <dbReference type="Rhea" id="RHEA-COMP:10748"/>
        <dbReference type="ChEBI" id="CHEBI:83833"/>
        <dbReference type="ChEBI" id="CHEBI:83834"/>
        <dbReference type="EC" id="5.2.1.8"/>
    </reaction>
</comment>
<evidence type="ECO:0000256" key="7">
    <source>
        <dbReference type="SAM" id="SignalP"/>
    </source>
</evidence>
<organism evidence="9 10">
    <name type="scientific">Monosporascus ibericus</name>
    <dbReference type="NCBI Taxonomy" id="155417"/>
    <lineage>
        <taxon>Eukaryota</taxon>
        <taxon>Fungi</taxon>
        <taxon>Dikarya</taxon>
        <taxon>Ascomycota</taxon>
        <taxon>Pezizomycotina</taxon>
        <taxon>Sordariomycetes</taxon>
        <taxon>Xylariomycetidae</taxon>
        <taxon>Xylariales</taxon>
        <taxon>Xylariales incertae sedis</taxon>
        <taxon>Monosporascus</taxon>
    </lineage>
</organism>
<evidence type="ECO:0000256" key="5">
    <source>
        <dbReference type="ARBA" id="ARBA00023235"/>
    </source>
</evidence>
<dbReference type="Gene3D" id="3.10.50.40">
    <property type="match status" value="1"/>
</dbReference>
<dbReference type="STRING" id="155417.A0A4Q4TH89"/>
<dbReference type="PANTHER" id="PTHR45779:SF7">
    <property type="entry name" value="PEPTIDYLPROLYL ISOMERASE"/>
    <property type="match status" value="1"/>
</dbReference>
<evidence type="ECO:0000313" key="10">
    <source>
        <dbReference type="Proteomes" id="UP000293360"/>
    </source>
</evidence>
<dbReference type="AlphaFoldDB" id="A0A4Q4TH89"/>
<evidence type="ECO:0000256" key="6">
    <source>
        <dbReference type="PROSITE-ProRule" id="PRU00277"/>
    </source>
</evidence>
<dbReference type="OrthoDB" id="1902587at2759"/>
<dbReference type="Proteomes" id="UP000293360">
    <property type="component" value="Unassembled WGS sequence"/>
</dbReference>
<keyword evidence="4 6" id="KW-0697">Rotamase</keyword>
<evidence type="ECO:0000259" key="8">
    <source>
        <dbReference type="PROSITE" id="PS50059"/>
    </source>
</evidence>
<feature type="signal peptide" evidence="7">
    <location>
        <begin position="1"/>
        <end position="20"/>
    </location>
</feature>
<dbReference type="InterPro" id="IPR001179">
    <property type="entry name" value="PPIase_FKBP_dom"/>
</dbReference>
<dbReference type="GO" id="GO:0003755">
    <property type="term" value="F:peptidyl-prolyl cis-trans isomerase activity"/>
    <property type="evidence" value="ECO:0007669"/>
    <property type="project" value="UniProtKB-KW"/>
</dbReference>
<dbReference type="GO" id="GO:0005783">
    <property type="term" value="C:endoplasmic reticulum"/>
    <property type="evidence" value="ECO:0007669"/>
    <property type="project" value="TreeGrafter"/>
</dbReference>
<feature type="domain" description="PPIase FKBP-type" evidence="8">
    <location>
        <begin position="40"/>
        <end position="128"/>
    </location>
</feature>
<keyword evidence="5 6" id="KW-0413">Isomerase</keyword>
<evidence type="ECO:0000313" key="9">
    <source>
        <dbReference type="EMBL" id="RYP05988.1"/>
    </source>
</evidence>
<sequence length="197" mass="20728">MRNFFLPLTLVVSAAIGSLAADLKIDVTQEVECDRKTKSGDGIKVHYRGTFAENGNKFDASYDRGTPLGFKLGSGQVIKGWDQGLLDMCIGEKRTLTVPPEYGYGQRQVGPIPAGSTLVFETELMSIDGVPQPESIVTKASSAAGSVASDASETAGGASETATAKVAEKIVEAAEEAAEVIGTMLADTDDIQEHDEL</sequence>
<keyword evidence="10" id="KW-1185">Reference proteome</keyword>
<proteinExistence type="predicted"/>
<name>A0A4Q4TH89_9PEZI</name>
<reference evidence="9 10" key="1">
    <citation type="submission" date="2018-06" db="EMBL/GenBank/DDBJ databases">
        <title>Complete Genomes of Monosporascus.</title>
        <authorList>
            <person name="Robinson A.J."/>
            <person name="Natvig D.O."/>
        </authorList>
    </citation>
    <scope>NUCLEOTIDE SEQUENCE [LARGE SCALE GENOMIC DNA]</scope>
    <source>
        <strain evidence="9 10">CBS 110550</strain>
    </source>
</reference>
<keyword evidence="7" id="KW-0732">Signal</keyword>
<evidence type="ECO:0000256" key="3">
    <source>
        <dbReference type="ARBA" id="ARBA00013194"/>
    </source>
</evidence>
<gene>
    <name evidence="9" type="ORF">DL764_003448</name>
</gene>
<comment type="caution">
    <text evidence="9">The sequence shown here is derived from an EMBL/GenBank/DDBJ whole genome shotgun (WGS) entry which is preliminary data.</text>
</comment>
<dbReference type="EMBL" id="QJNU01000146">
    <property type="protein sequence ID" value="RYP05988.1"/>
    <property type="molecule type" value="Genomic_DNA"/>
</dbReference>
<dbReference type="SUPFAM" id="SSF54534">
    <property type="entry name" value="FKBP-like"/>
    <property type="match status" value="1"/>
</dbReference>
<feature type="chain" id="PRO_5020247832" description="peptidylprolyl isomerase" evidence="7">
    <location>
        <begin position="21"/>
        <end position="197"/>
    </location>
</feature>
<evidence type="ECO:0000256" key="4">
    <source>
        <dbReference type="ARBA" id="ARBA00023110"/>
    </source>
</evidence>
<accession>A0A4Q4TH89</accession>
<dbReference type="InterPro" id="IPR046357">
    <property type="entry name" value="PPIase_dom_sf"/>
</dbReference>
<evidence type="ECO:0000256" key="2">
    <source>
        <dbReference type="ARBA" id="ARBA00002388"/>
    </source>
</evidence>
<dbReference type="Pfam" id="PF00254">
    <property type="entry name" value="FKBP_C"/>
    <property type="match status" value="1"/>
</dbReference>
<comment type="function">
    <text evidence="2">PPIases accelerate the folding of proteins. It catalyzes the cis-trans isomerization of proline imidic peptide bonds in oligopeptides.</text>
</comment>